<gene>
    <name evidence="1" type="ORF">PsorP6_004126</name>
</gene>
<dbReference type="Proteomes" id="UP001163321">
    <property type="component" value="Chromosome 8"/>
</dbReference>
<organism evidence="1 2">
    <name type="scientific">Peronosclerospora sorghi</name>
    <dbReference type="NCBI Taxonomy" id="230839"/>
    <lineage>
        <taxon>Eukaryota</taxon>
        <taxon>Sar</taxon>
        <taxon>Stramenopiles</taxon>
        <taxon>Oomycota</taxon>
        <taxon>Peronosporomycetes</taxon>
        <taxon>Peronosporales</taxon>
        <taxon>Peronosporaceae</taxon>
        <taxon>Peronosclerospora</taxon>
    </lineage>
</organism>
<sequence>MALGLWDRAFRETLEPASSVYALQLVREVVRAFRHDEHIQLMELVMHNFVVLGKHIQERLATFEKNTELYVIDCARTISECGQAFIMYFVECTLELQPGSLVFEFLNTILFFTSMNILEASNETMEFWVHFRTYISGKHEERMYVYESFISRLLTILIERTKYPDGFELFSEAAKEYFHLYRCEARNVFRALATVTRESEDKFIVDAIHAIFQQYEAADSGTLLSSNWWQCTEVYVHALSALSKSIRAEDTSLVPKLFEYLSRKQPSHRALTHTIIIFLGVSSHWFARHPEYLSTFAFKIISNGFELSQNDAGYSLSQHGLKDHVGAVALRKLTLQCGSHFFNPQWMDALVNLYRANQVAVNGSSGKCLTGDSAKLVLDSICHVLTTISYKDALPVVEKVGTSMFADIAARYSQLDADDDDSVQFLCGMFDHLLVLATKISVQMDQEIPHPALYILQKQWEVLETILRVYWRCEAVVERFCALLVGIFETLRSQALELASAVMPGVLEQFSKSHDGCYLGVISSILACAGDDEASADSLIRVMVMVSESSLSKIAAHGSVDDNPGLTIALFSLITTCGTHHPMILVQSNQLESLLALTLHAIKSQNPEVGAATLDFLLELGSLYGLILRTPDHLLQGSEFTGKTLLYHQIHTLLFEKDIQYHVLFALFMAAAGGMPPNLMEKIAEVIRSCWIYFGRQRSEMLLHRLLSDTNFLGSQVNERARNDFRKHISTPTCIDDSRKFKRVLLAFCDHFKRNLTSTTRRDLMPCD</sequence>
<evidence type="ECO:0000313" key="2">
    <source>
        <dbReference type="Proteomes" id="UP001163321"/>
    </source>
</evidence>
<comment type="caution">
    <text evidence="1">The sequence shown here is derived from an EMBL/GenBank/DDBJ whole genome shotgun (WGS) entry which is preliminary data.</text>
</comment>
<reference evidence="1 2" key="1">
    <citation type="journal article" date="2022" name="bioRxiv">
        <title>The genome of the oomycete Peronosclerospora sorghi, a cosmopolitan pathogen of maize and sorghum, is inflated with dispersed pseudogenes.</title>
        <authorList>
            <person name="Fletcher K."/>
            <person name="Martin F."/>
            <person name="Isakeit T."/>
            <person name="Cavanaugh K."/>
            <person name="Magill C."/>
            <person name="Michelmore R."/>
        </authorList>
    </citation>
    <scope>NUCLEOTIDE SEQUENCE [LARGE SCALE GENOMIC DNA]</scope>
    <source>
        <strain evidence="1">P6</strain>
    </source>
</reference>
<name>A0ACC0VPX1_9STRA</name>
<keyword evidence="2" id="KW-1185">Reference proteome</keyword>
<accession>A0ACC0VPX1</accession>
<proteinExistence type="predicted"/>
<evidence type="ECO:0000313" key="1">
    <source>
        <dbReference type="EMBL" id="KAI9907933.1"/>
    </source>
</evidence>
<protein>
    <submittedName>
        <fullName evidence="1">Uncharacterized protein</fullName>
    </submittedName>
</protein>
<dbReference type="EMBL" id="CM047587">
    <property type="protein sequence ID" value="KAI9907933.1"/>
    <property type="molecule type" value="Genomic_DNA"/>
</dbReference>